<organism evidence="2">
    <name type="scientific">Laccaria bicolor (strain S238N-H82 / ATCC MYA-4686)</name>
    <name type="common">Bicoloured deceiver</name>
    <name type="synonym">Laccaria laccata var. bicolor</name>
    <dbReference type="NCBI Taxonomy" id="486041"/>
    <lineage>
        <taxon>Eukaryota</taxon>
        <taxon>Fungi</taxon>
        <taxon>Dikarya</taxon>
        <taxon>Basidiomycota</taxon>
        <taxon>Agaricomycotina</taxon>
        <taxon>Agaricomycetes</taxon>
        <taxon>Agaricomycetidae</taxon>
        <taxon>Agaricales</taxon>
        <taxon>Agaricineae</taxon>
        <taxon>Hydnangiaceae</taxon>
        <taxon>Laccaria</taxon>
    </lineage>
</organism>
<sequence>MGSTQLGATHGRQMYNSDTNKAALWLTASKTNGRNNGIRAIGRNPQQDNRLFNNRLFNRNDEIHVKDVLNHTNWSLIHNTKSFKDIAFLCIVTAIIAEHSFFLWKQKPSYSPAPYKLAMQNFNLSIDMAKINTAIEEASHMKTKEQKKQALVKIATDNRLPL</sequence>
<dbReference type="Proteomes" id="UP000001194">
    <property type="component" value="Unassembled WGS sequence"/>
</dbReference>
<keyword evidence="2" id="KW-1185">Reference proteome</keyword>
<proteinExistence type="predicted"/>
<reference evidence="1 2" key="1">
    <citation type="journal article" date="2008" name="Nature">
        <title>The genome of Laccaria bicolor provides insights into mycorrhizal symbiosis.</title>
        <authorList>
            <person name="Martin F."/>
            <person name="Aerts A."/>
            <person name="Ahren D."/>
            <person name="Brun A."/>
            <person name="Danchin E.G.J."/>
            <person name="Duchaussoy F."/>
            <person name="Gibon J."/>
            <person name="Kohler A."/>
            <person name="Lindquist E."/>
            <person name="Pereda V."/>
            <person name="Salamov A."/>
            <person name="Shapiro H.J."/>
            <person name="Wuyts J."/>
            <person name="Blaudez D."/>
            <person name="Buee M."/>
            <person name="Brokstein P."/>
            <person name="Canbaeck B."/>
            <person name="Cohen D."/>
            <person name="Courty P.E."/>
            <person name="Coutinho P.M."/>
            <person name="Delaruelle C."/>
            <person name="Detter J.C."/>
            <person name="Deveau A."/>
            <person name="DiFazio S."/>
            <person name="Duplessis S."/>
            <person name="Fraissinet-Tachet L."/>
            <person name="Lucic E."/>
            <person name="Frey-Klett P."/>
            <person name="Fourrey C."/>
            <person name="Feussner I."/>
            <person name="Gay G."/>
            <person name="Grimwood J."/>
            <person name="Hoegger P.J."/>
            <person name="Jain P."/>
            <person name="Kilaru S."/>
            <person name="Labbe J."/>
            <person name="Lin Y.C."/>
            <person name="Legue V."/>
            <person name="Le Tacon F."/>
            <person name="Marmeisse R."/>
            <person name="Melayah D."/>
            <person name="Montanini B."/>
            <person name="Muratet M."/>
            <person name="Nehls U."/>
            <person name="Niculita-Hirzel H."/>
            <person name="Oudot-Le Secq M.P."/>
            <person name="Peter M."/>
            <person name="Quesneville H."/>
            <person name="Rajashekar B."/>
            <person name="Reich M."/>
            <person name="Rouhier N."/>
            <person name="Schmutz J."/>
            <person name="Yin T."/>
            <person name="Chalot M."/>
            <person name="Henrissat B."/>
            <person name="Kuees U."/>
            <person name="Lucas S."/>
            <person name="Van de Peer Y."/>
            <person name="Podila G.K."/>
            <person name="Polle A."/>
            <person name="Pukkila P.J."/>
            <person name="Richardson P.M."/>
            <person name="Rouze P."/>
            <person name="Sanders I.R."/>
            <person name="Stajich J.E."/>
            <person name="Tunlid A."/>
            <person name="Tuskan G."/>
            <person name="Grigoriev I.V."/>
        </authorList>
    </citation>
    <scope>NUCLEOTIDE SEQUENCE [LARGE SCALE GENOMIC DNA]</scope>
    <source>
        <strain evidence="2">S238N-H82 / ATCC MYA-4686</strain>
    </source>
</reference>
<dbReference type="AlphaFoldDB" id="B0E1Z1"/>
<accession>B0E1Z1</accession>
<name>B0E1Z1_LACBS</name>
<dbReference type="KEGG" id="lbc:LACBIDRAFT_335310"/>
<dbReference type="EMBL" id="DS547172">
    <property type="protein sequence ID" value="EDQ99138.1"/>
    <property type="molecule type" value="Genomic_DNA"/>
</dbReference>
<dbReference type="RefSeq" id="XP_001890201.1">
    <property type="nucleotide sequence ID" value="XM_001890166.1"/>
</dbReference>
<dbReference type="HOGENOM" id="CLU_1635698_0_0_1"/>
<dbReference type="GeneID" id="6085848"/>
<evidence type="ECO:0000313" key="1">
    <source>
        <dbReference type="EMBL" id="EDQ99138.1"/>
    </source>
</evidence>
<dbReference type="InParanoid" id="B0E1Z1"/>
<protein>
    <submittedName>
        <fullName evidence="1">Predicted protein</fullName>
    </submittedName>
</protein>
<evidence type="ECO:0000313" key="2">
    <source>
        <dbReference type="Proteomes" id="UP000001194"/>
    </source>
</evidence>
<gene>
    <name evidence="1" type="ORF">LACBIDRAFT_335310</name>
</gene>